<evidence type="ECO:0000256" key="6">
    <source>
        <dbReference type="SAM" id="Phobius"/>
    </source>
</evidence>
<keyword evidence="5 6" id="KW-0472">Membrane</keyword>
<dbReference type="InterPro" id="IPR001851">
    <property type="entry name" value="ABC_transp_permease"/>
</dbReference>
<dbReference type="CDD" id="cd06579">
    <property type="entry name" value="TM_PBP1_transp_AraH_like"/>
    <property type="match status" value="1"/>
</dbReference>
<feature type="transmembrane region" description="Helical" evidence="6">
    <location>
        <begin position="50"/>
        <end position="77"/>
    </location>
</feature>
<feature type="transmembrane region" description="Helical" evidence="6">
    <location>
        <begin position="89"/>
        <end position="113"/>
    </location>
</feature>
<organism evidence="7 8">
    <name type="scientific">Pseudoflavonifractor hominis</name>
    <dbReference type="NCBI Taxonomy" id="2763059"/>
    <lineage>
        <taxon>Bacteria</taxon>
        <taxon>Bacillati</taxon>
        <taxon>Bacillota</taxon>
        <taxon>Clostridia</taxon>
        <taxon>Eubacteriales</taxon>
        <taxon>Oscillospiraceae</taxon>
        <taxon>Pseudoflavonifractor</taxon>
    </lineage>
</organism>
<dbReference type="PANTHER" id="PTHR32196:SF63">
    <property type="entry name" value="INNER MEMBRANE ABC TRANSPORTER PERMEASE PROTEIN YJFF"/>
    <property type="match status" value="1"/>
</dbReference>
<keyword evidence="2" id="KW-1003">Cell membrane</keyword>
<keyword evidence="8" id="KW-1185">Reference proteome</keyword>
<protein>
    <submittedName>
        <fullName evidence="7">ABC transporter permease</fullName>
    </submittedName>
</protein>
<feature type="transmembrane region" description="Helical" evidence="6">
    <location>
        <begin position="12"/>
        <end position="30"/>
    </location>
</feature>
<feature type="transmembrane region" description="Helical" evidence="6">
    <location>
        <begin position="119"/>
        <end position="139"/>
    </location>
</feature>
<dbReference type="EMBL" id="JACOPR010000009">
    <property type="protein sequence ID" value="MBC5731716.1"/>
    <property type="molecule type" value="Genomic_DNA"/>
</dbReference>
<evidence type="ECO:0000313" key="7">
    <source>
        <dbReference type="EMBL" id="MBC5731716.1"/>
    </source>
</evidence>
<proteinExistence type="predicted"/>
<comment type="subcellular location">
    <subcellularLocation>
        <location evidence="1">Cell membrane</location>
        <topology evidence="1">Multi-pass membrane protein</topology>
    </subcellularLocation>
</comment>
<dbReference type="Pfam" id="PF02653">
    <property type="entry name" value="BPD_transp_2"/>
    <property type="match status" value="1"/>
</dbReference>
<gene>
    <name evidence="7" type="ORF">H8S34_12890</name>
</gene>
<sequence>MIALKRWCSRQSTSLLLLVVCLAMMVFLSIQTQSFFSLKNVVNILEANSYRLLLACGMMCIISSGAIDLSVGSILSFSAICTAMALKGGLSVGLSIPLALALGGIMGAINGLLIHFTRINAFIITLATAFLYRGLSLIATQGIPITKLPQGFRSFGCGDLFGMESGVTMALLVIVLLIPLFYHMRWGTYVTSLGGNPEALKRSGVPIGRYRVSVFVLMGVLSALAGIIVTARLNSAEANAGLNMEMDAICAVIMGGTALHGGRGNLPGTVIAVFLMGLIRNGLTILSVSSYYQQFITGAMLLCAVVIAEFRERKSRIG</sequence>
<evidence type="ECO:0000256" key="5">
    <source>
        <dbReference type="ARBA" id="ARBA00023136"/>
    </source>
</evidence>
<accession>A0ABR7HW58</accession>
<reference evidence="7 8" key="1">
    <citation type="submission" date="2020-08" db="EMBL/GenBank/DDBJ databases">
        <title>Genome public.</title>
        <authorList>
            <person name="Liu C."/>
            <person name="Sun Q."/>
        </authorList>
    </citation>
    <scope>NUCLEOTIDE SEQUENCE [LARGE SCALE GENOMIC DNA]</scope>
    <source>
        <strain evidence="7 8">New-38</strain>
    </source>
</reference>
<dbReference type="RefSeq" id="WP_101692118.1">
    <property type="nucleotide sequence ID" value="NZ_JACOPR010000009.1"/>
</dbReference>
<evidence type="ECO:0000256" key="2">
    <source>
        <dbReference type="ARBA" id="ARBA00022475"/>
    </source>
</evidence>
<evidence type="ECO:0000313" key="8">
    <source>
        <dbReference type="Proteomes" id="UP000660021"/>
    </source>
</evidence>
<feature type="transmembrane region" description="Helical" evidence="6">
    <location>
        <begin position="160"/>
        <end position="182"/>
    </location>
</feature>
<keyword evidence="3 6" id="KW-0812">Transmembrane</keyword>
<feature type="transmembrane region" description="Helical" evidence="6">
    <location>
        <begin position="210"/>
        <end position="231"/>
    </location>
</feature>
<name>A0ABR7HW58_9FIRM</name>
<evidence type="ECO:0000256" key="1">
    <source>
        <dbReference type="ARBA" id="ARBA00004651"/>
    </source>
</evidence>
<keyword evidence="4 6" id="KW-1133">Transmembrane helix</keyword>
<dbReference type="Proteomes" id="UP000660021">
    <property type="component" value="Unassembled WGS sequence"/>
</dbReference>
<dbReference type="PANTHER" id="PTHR32196">
    <property type="entry name" value="ABC TRANSPORTER PERMEASE PROTEIN YPHD-RELATED-RELATED"/>
    <property type="match status" value="1"/>
</dbReference>
<evidence type="ECO:0000256" key="3">
    <source>
        <dbReference type="ARBA" id="ARBA00022692"/>
    </source>
</evidence>
<evidence type="ECO:0000256" key="4">
    <source>
        <dbReference type="ARBA" id="ARBA00022989"/>
    </source>
</evidence>
<comment type="caution">
    <text evidence="7">The sequence shown here is derived from an EMBL/GenBank/DDBJ whole genome shotgun (WGS) entry which is preliminary data.</text>
</comment>